<keyword evidence="3" id="KW-1185">Reference proteome</keyword>
<evidence type="ECO:0000256" key="1">
    <source>
        <dbReference type="SAM" id="Phobius"/>
    </source>
</evidence>
<evidence type="ECO:0008006" key="4">
    <source>
        <dbReference type="Google" id="ProtNLM"/>
    </source>
</evidence>
<sequence length="94" mass="10129">MASVVIVLKGLVEFAGLLLLARGAVFVLSFGKHSQNPIYQALVFLTRPLVRVARAITPAAVVDRHVAAVAFFLLFWVWVGLVLLKATYAPVGPS</sequence>
<accession>A0A5C8NPT5</accession>
<dbReference type="RefSeq" id="WP_147705893.1">
    <property type="nucleotide sequence ID" value="NZ_VDUY01000010.1"/>
</dbReference>
<gene>
    <name evidence="2" type="ORF">FHP08_17980</name>
</gene>
<keyword evidence="1" id="KW-0812">Transmembrane</keyword>
<keyword evidence="1" id="KW-1133">Transmembrane helix</keyword>
<dbReference type="EMBL" id="VDUY01000010">
    <property type="protein sequence ID" value="TXL62453.1"/>
    <property type="molecule type" value="Genomic_DNA"/>
</dbReference>
<dbReference type="AlphaFoldDB" id="A0A5C8NPT5"/>
<evidence type="ECO:0000313" key="3">
    <source>
        <dbReference type="Proteomes" id="UP000321548"/>
    </source>
</evidence>
<keyword evidence="1" id="KW-0472">Membrane</keyword>
<protein>
    <recommendedName>
        <fullName evidence="4">YggT family protein</fullName>
    </recommendedName>
</protein>
<feature type="transmembrane region" description="Helical" evidence="1">
    <location>
        <begin position="66"/>
        <end position="88"/>
    </location>
</feature>
<reference evidence="2 3" key="1">
    <citation type="submission" date="2019-06" db="EMBL/GenBank/DDBJ databases">
        <title>Quisquiliibacterium sp. nov., isolated from a maize field.</title>
        <authorList>
            <person name="Lin S.-Y."/>
            <person name="Tsai C.-F."/>
            <person name="Young C.-C."/>
        </authorList>
    </citation>
    <scope>NUCLEOTIDE SEQUENCE [LARGE SCALE GENOMIC DNA]</scope>
    <source>
        <strain evidence="2 3">CC-CFT501</strain>
    </source>
</reference>
<name>A0A5C8NPT5_9BURK</name>
<proteinExistence type="predicted"/>
<dbReference type="OrthoDB" id="8563484at2"/>
<comment type="caution">
    <text evidence="2">The sequence shown here is derived from an EMBL/GenBank/DDBJ whole genome shotgun (WGS) entry which is preliminary data.</text>
</comment>
<feature type="transmembrane region" description="Helical" evidence="1">
    <location>
        <begin position="12"/>
        <end position="31"/>
    </location>
</feature>
<dbReference type="Proteomes" id="UP000321548">
    <property type="component" value="Unassembled WGS sequence"/>
</dbReference>
<organism evidence="2 3">
    <name type="scientific">Zeimonas arvi</name>
    <dbReference type="NCBI Taxonomy" id="2498847"/>
    <lineage>
        <taxon>Bacteria</taxon>
        <taxon>Pseudomonadati</taxon>
        <taxon>Pseudomonadota</taxon>
        <taxon>Betaproteobacteria</taxon>
        <taxon>Burkholderiales</taxon>
        <taxon>Burkholderiaceae</taxon>
        <taxon>Zeimonas</taxon>
    </lineage>
</organism>
<evidence type="ECO:0000313" key="2">
    <source>
        <dbReference type="EMBL" id="TXL62453.1"/>
    </source>
</evidence>